<reference evidence="2 3" key="1">
    <citation type="submission" date="2022-08" db="EMBL/GenBank/DDBJ databases">
        <title>Reclassification of Massilia species as members of the genera Telluria, Duganella, Pseudoduganella, Mokoshia gen. nov. and Zemynaea gen. nov. using orthogonal and non-orthogonal genome-based approaches.</title>
        <authorList>
            <person name="Bowman J.P."/>
        </authorList>
    </citation>
    <scope>NUCLEOTIDE SEQUENCE [LARGE SCALE GENOMIC DNA]</scope>
    <source>
        <strain evidence="2 3">JCM 31606</strain>
    </source>
</reference>
<sequence length="373" mass="38857">MLSPSKLTDNPWQALGATHADTTARLDGVAPNSLGRTPASLFHRDSWSAYARILRRASPHRPDLCYGIEIGTANMKLAACDAGGAVQYSERVDTAGFSFDEIVDAVCDLVGAADSALATKAPLGLAVPGIVDSATGLHQTANLACLRGRTLLPLLRARLNRTITLGNDCHCFALSEAHGGAGAGQPSLFGLILGAGAGAGYVVDGRLVLGRNRAAGEWGHWPLAPALLARYGLRSLPCPCGASACLERYLAAPGLRHLHAYQIGEADVPLDALVKRSDAGDSIARASLALHAELLGAAIAHIVLAYDPHVIVLGGELSRMSHLYKDVPDAVRAHLMPGLQAPPILPSHFGDTGGARGAALLVRQYLPASLELS</sequence>
<dbReference type="SUPFAM" id="SSF53067">
    <property type="entry name" value="Actin-like ATPase domain"/>
    <property type="match status" value="1"/>
</dbReference>
<dbReference type="Gene3D" id="3.30.420.40">
    <property type="match status" value="2"/>
</dbReference>
<organism evidence="2 3">
    <name type="scientific">Massilia terrae</name>
    <dbReference type="NCBI Taxonomy" id="1811224"/>
    <lineage>
        <taxon>Bacteria</taxon>
        <taxon>Pseudomonadati</taxon>
        <taxon>Pseudomonadota</taxon>
        <taxon>Betaproteobacteria</taxon>
        <taxon>Burkholderiales</taxon>
        <taxon>Oxalobacteraceae</taxon>
        <taxon>Telluria group</taxon>
        <taxon>Massilia</taxon>
    </lineage>
</organism>
<dbReference type="PANTHER" id="PTHR18964">
    <property type="entry name" value="ROK (REPRESSOR, ORF, KINASE) FAMILY"/>
    <property type="match status" value="1"/>
</dbReference>
<evidence type="ECO:0000313" key="3">
    <source>
        <dbReference type="Proteomes" id="UP001204621"/>
    </source>
</evidence>
<dbReference type="Proteomes" id="UP001204621">
    <property type="component" value="Unassembled WGS sequence"/>
</dbReference>
<protein>
    <submittedName>
        <fullName evidence="2">ROK family protein</fullName>
    </submittedName>
</protein>
<evidence type="ECO:0000313" key="2">
    <source>
        <dbReference type="EMBL" id="MCS0657277.1"/>
    </source>
</evidence>
<accession>A0ABT2CTI3</accession>
<comment type="similarity">
    <text evidence="1">Belongs to the ROK (NagC/XylR) family.</text>
</comment>
<keyword evidence="3" id="KW-1185">Reference proteome</keyword>
<dbReference type="InterPro" id="IPR000600">
    <property type="entry name" value="ROK"/>
</dbReference>
<evidence type="ECO:0000256" key="1">
    <source>
        <dbReference type="ARBA" id="ARBA00006479"/>
    </source>
</evidence>
<dbReference type="EMBL" id="JANUGU010000001">
    <property type="protein sequence ID" value="MCS0657277.1"/>
    <property type="molecule type" value="Genomic_DNA"/>
</dbReference>
<dbReference type="RefSeq" id="WP_258810429.1">
    <property type="nucleotide sequence ID" value="NZ_JANUGU010000001.1"/>
</dbReference>
<proteinExistence type="inferred from homology"/>
<dbReference type="PANTHER" id="PTHR18964:SF149">
    <property type="entry name" value="BIFUNCTIONAL UDP-N-ACETYLGLUCOSAMINE 2-EPIMERASE_N-ACETYLMANNOSAMINE KINASE"/>
    <property type="match status" value="1"/>
</dbReference>
<comment type="caution">
    <text evidence="2">The sequence shown here is derived from an EMBL/GenBank/DDBJ whole genome shotgun (WGS) entry which is preliminary data.</text>
</comment>
<gene>
    <name evidence="2" type="ORF">NX778_04270</name>
</gene>
<dbReference type="InterPro" id="IPR043129">
    <property type="entry name" value="ATPase_NBD"/>
</dbReference>
<dbReference type="Pfam" id="PF00480">
    <property type="entry name" value="ROK"/>
    <property type="match status" value="1"/>
</dbReference>
<name>A0ABT2CTI3_9BURK</name>